<accession>A0A644YG24</accession>
<name>A0A644YG24_9ZZZZ</name>
<proteinExistence type="predicted"/>
<comment type="caution">
    <text evidence="1">The sequence shown here is derived from an EMBL/GenBank/DDBJ whole genome shotgun (WGS) entry which is preliminary data.</text>
</comment>
<protein>
    <submittedName>
        <fullName evidence="1">Uncharacterized protein</fullName>
    </submittedName>
</protein>
<dbReference type="AlphaFoldDB" id="A0A644YG24"/>
<sequence>MWNSINIHRYAGSVYKRTNTSDENRGGEACVAVDDHKVGNNSGKTFHFADLLPLHKL</sequence>
<evidence type="ECO:0000313" key="1">
    <source>
        <dbReference type="EMBL" id="MPM27456.1"/>
    </source>
</evidence>
<organism evidence="1">
    <name type="scientific">bioreactor metagenome</name>
    <dbReference type="NCBI Taxonomy" id="1076179"/>
    <lineage>
        <taxon>unclassified sequences</taxon>
        <taxon>metagenomes</taxon>
        <taxon>ecological metagenomes</taxon>
    </lineage>
</organism>
<reference evidence="1" key="1">
    <citation type="submission" date="2019-08" db="EMBL/GenBank/DDBJ databases">
        <authorList>
            <person name="Kucharzyk K."/>
            <person name="Murdoch R.W."/>
            <person name="Higgins S."/>
            <person name="Loffler F."/>
        </authorList>
    </citation>
    <scope>NUCLEOTIDE SEQUENCE</scope>
</reference>
<dbReference type="EMBL" id="VSSQ01004999">
    <property type="protein sequence ID" value="MPM27456.1"/>
    <property type="molecule type" value="Genomic_DNA"/>
</dbReference>
<gene>
    <name evidence="1" type="ORF">SDC9_73967</name>
</gene>